<dbReference type="GO" id="GO:0005783">
    <property type="term" value="C:endoplasmic reticulum"/>
    <property type="evidence" value="ECO:0007669"/>
    <property type="project" value="TreeGrafter"/>
</dbReference>
<evidence type="ECO:0000256" key="5">
    <source>
        <dbReference type="ARBA" id="ARBA00023136"/>
    </source>
</evidence>
<evidence type="ECO:0000256" key="7">
    <source>
        <dbReference type="SAM" id="Phobius"/>
    </source>
</evidence>
<evidence type="ECO:0000256" key="3">
    <source>
        <dbReference type="ARBA" id="ARBA00022692"/>
    </source>
</evidence>
<feature type="transmembrane region" description="Helical" evidence="7">
    <location>
        <begin position="390"/>
        <end position="414"/>
    </location>
</feature>
<gene>
    <name evidence="8" type="ORF">LTRI10_LOCUS41236</name>
</gene>
<feature type="transmembrane region" description="Helical" evidence="7">
    <location>
        <begin position="12"/>
        <end position="34"/>
    </location>
</feature>
<evidence type="ECO:0000256" key="1">
    <source>
        <dbReference type="ARBA" id="ARBA00004141"/>
    </source>
</evidence>
<keyword evidence="9" id="KW-1185">Reference proteome</keyword>
<keyword evidence="6" id="KW-0012">Acyltransferase</keyword>
<dbReference type="GO" id="GO:0016746">
    <property type="term" value="F:acyltransferase activity"/>
    <property type="evidence" value="ECO:0007669"/>
    <property type="project" value="UniProtKB-KW"/>
</dbReference>
<keyword evidence="2" id="KW-0808">Transferase</keyword>
<dbReference type="Proteomes" id="UP001497516">
    <property type="component" value="Chromosome 7"/>
</dbReference>
<sequence length="458" mass="51356">MDFDMQSMAAAIGVSVPVLRFLLCFAATIPVSFFHRVVPGSLPKHMYAALSGAILSYLSFGFSSNLHFLVPMLLGYAAMAVSRAHCGIITFVLGFGYLIGCHVYYMSGDAWKEGGIDATGALMVLTLKVISCAVNYNDGLLKEDDLREAQKKNRLVKMPSLIEYFGYCLCCGTHFAGPVYEMNDYIEWTERKGIWAGPWPSPFLATLRAIIQAGICMGLYLYLVPYHPLSRFTDSVYQEWGFWRRLSYQYMSGFTARWKYYFIWSISEASMAISGLGFSGWTDSSPPKPRWDRAINVDVLGVEFAKSSVVVPLVWNIQVSTWLRHYVYERLIQKGKKPGFIQLLATQTASAVWHGLYPGYLIFFVQSALMIAGSRVIYRWEQASKGLIKKVFALTNFGYTVLVLNYSCVGFMVLSLHETLAAYGSVYYVGTIIPIALILLGSIIKPARPARSKPKKEE</sequence>
<dbReference type="GO" id="GO:0016020">
    <property type="term" value="C:membrane"/>
    <property type="evidence" value="ECO:0007669"/>
    <property type="project" value="UniProtKB-SubCell"/>
</dbReference>
<feature type="transmembrane region" description="Helical" evidence="7">
    <location>
        <begin position="260"/>
        <end position="281"/>
    </location>
</feature>
<keyword evidence="4 7" id="KW-1133">Transmembrane helix</keyword>
<feature type="transmembrane region" description="Helical" evidence="7">
    <location>
        <begin position="86"/>
        <end position="106"/>
    </location>
</feature>
<organism evidence="8 9">
    <name type="scientific">Linum trigynum</name>
    <dbReference type="NCBI Taxonomy" id="586398"/>
    <lineage>
        <taxon>Eukaryota</taxon>
        <taxon>Viridiplantae</taxon>
        <taxon>Streptophyta</taxon>
        <taxon>Embryophyta</taxon>
        <taxon>Tracheophyta</taxon>
        <taxon>Spermatophyta</taxon>
        <taxon>Magnoliopsida</taxon>
        <taxon>eudicotyledons</taxon>
        <taxon>Gunneridae</taxon>
        <taxon>Pentapetalae</taxon>
        <taxon>rosids</taxon>
        <taxon>fabids</taxon>
        <taxon>Malpighiales</taxon>
        <taxon>Linaceae</taxon>
        <taxon>Linum</taxon>
    </lineage>
</organism>
<dbReference type="PANTHER" id="PTHR13906:SF4">
    <property type="entry name" value="LYSOPHOSPHOLIPID ACYLTRANSFERASE 6"/>
    <property type="match status" value="1"/>
</dbReference>
<protein>
    <submittedName>
        <fullName evidence="8">Uncharacterized protein</fullName>
    </submittedName>
</protein>
<dbReference type="GO" id="GO:0019432">
    <property type="term" value="P:triglyceride biosynthetic process"/>
    <property type="evidence" value="ECO:0007669"/>
    <property type="project" value="TreeGrafter"/>
</dbReference>
<keyword evidence="3 7" id="KW-0812">Transmembrane</keyword>
<feature type="transmembrane region" description="Helical" evidence="7">
    <location>
        <begin position="54"/>
        <end position="74"/>
    </location>
</feature>
<accession>A0AAV2FS90</accession>
<dbReference type="PANTHER" id="PTHR13906">
    <property type="entry name" value="PORCUPINE"/>
    <property type="match status" value="1"/>
</dbReference>
<evidence type="ECO:0000256" key="2">
    <source>
        <dbReference type="ARBA" id="ARBA00022679"/>
    </source>
</evidence>
<dbReference type="AlphaFoldDB" id="A0AAV2FS90"/>
<comment type="subcellular location">
    <subcellularLocation>
        <location evidence="1">Membrane</location>
        <topology evidence="1">Multi-pass membrane protein</topology>
    </subcellularLocation>
</comment>
<name>A0AAV2FS90_9ROSI</name>
<dbReference type="GO" id="GO:0008654">
    <property type="term" value="P:phospholipid biosynthetic process"/>
    <property type="evidence" value="ECO:0007669"/>
    <property type="project" value="TreeGrafter"/>
</dbReference>
<feature type="transmembrane region" description="Helical" evidence="7">
    <location>
        <begin position="118"/>
        <end position="140"/>
    </location>
</feature>
<dbReference type="EMBL" id="OZ034820">
    <property type="protein sequence ID" value="CAL1401160.1"/>
    <property type="molecule type" value="Genomic_DNA"/>
</dbReference>
<dbReference type="InterPro" id="IPR049941">
    <property type="entry name" value="LPLAT_7/PORCN-like"/>
</dbReference>
<keyword evidence="5 7" id="KW-0472">Membrane</keyword>
<evidence type="ECO:0000256" key="6">
    <source>
        <dbReference type="ARBA" id="ARBA00023315"/>
    </source>
</evidence>
<feature type="transmembrane region" description="Helical" evidence="7">
    <location>
        <begin position="360"/>
        <end position="378"/>
    </location>
</feature>
<feature type="transmembrane region" description="Helical" evidence="7">
    <location>
        <begin position="161"/>
        <end position="180"/>
    </location>
</feature>
<proteinExistence type="predicted"/>
<reference evidence="8 9" key="1">
    <citation type="submission" date="2024-04" db="EMBL/GenBank/DDBJ databases">
        <authorList>
            <person name="Fracassetti M."/>
        </authorList>
    </citation>
    <scope>NUCLEOTIDE SEQUENCE [LARGE SCALE GENOMIC DNA]</scope>
</reference>
<dbReference type="InterPro" id="IPR004299">
    <property type="entry name" value="MBOAT_fam"/>
</dbReference>
<evidence type="ECO:0000256" key="4">
    <source>
        <dbReference type="ARBA" id="ARBA00022989"/>
    </source>
</evidence>
<feature type="transmembrane region" description="Helical" evidence="7">
    <location>
        <begin position="200"/>
        <end position="223"/>
    </location>
</feature>
<dbReference type="GO" id="GO:0030258">
    <property type="term" value="P:lipid modification"/>
    <property type="evidence" value="ECO:0007669"/>
    <property type="project" value="TreeGrafter"/>
</dbReference>
<evidence type="ECO:0000313" key="9">
    <source>
        <dbReference type="Proteomes" id="UP001497516"/>
    </source>
</evidence>
<dbReference type="Pfam" id="PF03062">
    <property type="entry name" value="MBOAT"/>
    <property type="match status" value="1"/>
</dbReference>
<evidence type="ECO:0000313" key="8">
    <source>
        <dbReference type="EMBL" id="CAL1401160.1"/>
    </source>
</evidence>
<feature type="transmembrane region" description="Helical" evidence="7">
    <location>
        <begin position="426"/>
        <end position="444"/>
    </location>
</feature>